<name>A0AAD3P616_NEPGR</name>
<reference evidence="2" key="1">
    <citation type="submission" date="2023-05" db="EMBL/GenBank/DDBJ databases">
        <title>Nepenthes gracilis genome sequencing.</title>
        <authorList>
            <person name="Fukushima K."/>
        </authorList>
    </citation>
    <scope>NUCLEOTIDE SEQUENCE</scope>
    <source>
        <strain evidence="2">SING2019-196</strain>
    </source>
</reference>
<evidence type="ECO:0000256" key="1">
    <source>
        <dbReference type="SAM" id="MobiDB-lite"/>
    </source>
</evidence>
<gene>
    <name evidence="2" type="ORF">Nepgr_002315</name>
</gene>
<organism evidence="2 3">
    <name type="scientific">Nepenthes gracilis</name>
    <name type="common">Slender pitcher plant</name>
    <dbReference type="NCBI Taxonomy" id="150966"/>
    <lineage>
        <taxon>Eukaryota</taxon>
        <taxon>Viridiplantae</taxon>
        <taxon>Streptophyta</taxon>
        <taxon>Embryophyta</taxon>
        <taxon>Tracheophyta</taxon>
        <taxon>Spermatophyta</taxon>
        <taxon>Magnoliopsida</taxon>
        <taxon>eudicotyledons</taxon>
        <taxon>Gunneridae</taxon>
        <taxon>Pentapetalae</taxon>
        <taxon>Caryophyllales</taxon>
        <taxon>Nepenthaceae</taxon>
        <taxon>Nepenthes</taxon>
    </lineage>
</organism>
<feature type="compositionally biased region" description="Polar residues" evidence="1">
    <location>
        <begin position="35"/>
        <end position="48"/>
    </location>
</feature>
<sequence length="136" mass="14479">MVLLLLESSACSCDSSLGVAMDSRSHGNDGFGGTATPNALQHNQQSPQAWRSFQIGTQPYQQPSRHPSRSCSGPCSPSTALPVPCASSRNFHLQTSRFLPVRVRGVVSANSSITIRPAGWPPIVMSKKTLGFGIVE</sequence>
<keyword evidence="3" id="KW-1185">Reference proteome</keyword>
<dbReference type="AlphaFoldDB" id="A0AAD3P616"/>
<protein>
    <submittedName>
        <fullName evidence="2">Uncharacterized protein</fullName>
    </submittedName>
</protein>
<evidence type="ECO:0000313" key="2">
    <source>
        <dbReference type="EMBL" id="GMH00476.1"/>
    </source>
</evidence>
<feature type="region of interest" description="Disordered" evidence="1">
    <location>
        <begin position="28"/>
        <end position="48"/>
    </location>
</feature>
<dbReference type="Proteomes" id="UP001279734">
    <property type="component" value="Unassembled WGS sequence"/>
</dbReference>
<dbReference type="EMBL" id="BSYO01000002">
    <property type="protein sequence ID" value="GMH00476.1"/>
    <property type="molecule type" value="Genomic_DNA"/>
</dbReference>
<evidence type="ECO:0000313" key="3">
    <source>
        <dbReference type="Proteomes" id="UP001279734"/>
    </source>
</evidence>
<comment type="caution">
    <text evidence="2">The sequence shown here is derived from an EMBL/GenBank/DDBJ whole genome shotgun (WGS) entry which is preliminary data.</text>
</comment>
<proteinExistence type="predicted"/>
<accession>A0AAD3P616</accession>